<dbReference type="RefSeq" id="XP_058337787.1">
    <property type="nucleotide sequence ID" value="XM_058491440.1"/>
</dbReference>
<comment type="caution">
    <text evidence="2">The sequence shown here is derived from an EMBL/GenBank/DDBJ whole genome shotgun (WGS) entry which is preliminary data.</text>
</comment>
<feature type="domain" description="Heterokaryon incompatibility" evidence="1">
    <location>
        <begin position="83"/>
        <end position="236"/>
    </location>
</feature>
<sequence length="421" mass="48828">MLSSDTYDSNQIHVKAKGWDDNRKRLFEKRVAALLNHKDFVVLHVPDDDGSKLKLVKPAKNAYHQERMIQKINACENNPTTWYALSHYWGPAKAKGELWTDISNHLDDEHGEPINPEGNNPIWMRSEKRGTLLTLLRAYPDSYWWIDVLCARTDTPLDIMGDIYACCTQSISMIDCPPGIISEIHTMKNLDPHFPRASDKEEIGFDEYFSQYEELNELFLSLTQCEWWKRVWTWQEMVLPQDILFLSETTTNVSDENMLCMDDLDHYEAMLGRMILCCMRHGTRTLHAPTTAFKELKTSRKFNTYRVSDKKELASLITLFDTFGGSTRVCMDPSDYVYGVLGVLQFEIPRMANPKEVWHDFLSELDNFVEAYVCNQSSSQMDVPPPSLFTINDRARHLDLTTVKNMSDVYRDLLIEYNCTI</sequence>
<evidence type="ECO:0000259" key="1">
    <source>
        <dbReference type="Pfam" id="PF06985"/>
    </source>
</evidence>
<dbReference type="PANTHER" id="PTHR24148:SF64">
    <property type="entry name" value="HETEROKARYON INCOMPATIBILITY DOMAIN-CONTAINING PROTEIN"/>
    <property type="match status" value="1"/>
</dbReference>
<dbReference type="Proteomes" id="UP001234581">
    <property type="component" value="Unassembled WGS sequence"/>
</dbReference>
<keyword evidence="3" id="KW-1185">Reference proteome</keyword>
<gene>
    <name evidence="2" type="ORF">O0I10_011473</name>
</gene>
<dbReference type="Pfam" id="PF06985">
    <property type="entry name" value="HET"/>
    <property type="match status" value="1"/>
</dbReference>
<organism evidence="2 3">
    <name type="scientific">Lichtheimia ornata</name>
    <dbReference type="NCBI Taxonomy" id="688661"/>
    <lineage>
        <taxon>Eukaryota</taxon>
        <taxon>Fungi</taxon>
        <taxon>Fungi incertae sedis</taxon>
        <taxon>Mucoromycota</taxon>
        <taxon>Mucoromycotina</taxon>
        <taxon>Mucoromycetes</taxon>
        <taxon>Mucorales</taxon>
        <taxon>Lichtheimiaceae</taxon>
        <taxon>Lichtheimia</taxon>
    </lineage>
</organism>
<name>A0AAD7UTK0_9FUNG</name>
<dbReference type="GeneID" id="83218874"/>
<protein>
    <recommendedName>
        <fullName evidence="1">Heterokaryon incompatibility domain-containing protein</fullName>
    </recommendedName>
</protein>
<evidence type="ECO:0000313" key="3">
    <source>
        <dbReference type="Proteomes" id="UP001234581"/>
    </source>
</evidence>
<dbReference type="EMBL" id="JARTCD010000091">
    <property type="protein sequence ID" value="KAJ8652873.1"/>
    <property type="molecule type" value="Genomic_DNA"/>
</dbReference>
<accession>A0AAD7UTK0</accession>
<evidence type="ECO:0000313" key="2">
    <source>
        <dbReference type="EMBL" id="KAJ8652873.1"/>
    </source>
</evidence>
<dbReference type="InterPro" id="IPR052895">
    <property type="entry name" value="HetReg/Transcr_Mod"/>
</dbReference>
<dbReference type="AlphaFoldDB" id="A0AAD7UTK0"/>
<proteinExistence type="predicted"/>
<reference evidence="2 3" key="1">
    <citation type="submission" date="2023-03" db="EMBL/GenBank/DDBJ databases">
        <title>Genome sequence of Lichtheimia ornata CBS 291.66.</title>
        <authorList>
            <person name="Mohabir J.T."/>
            <person name="Shea T.P."/>
            <person name="Kurbessoian T."/>
            <person name="Berby B."/>
            <person name="Fontaine J."/>
            <person name="Livny J."/>
            <person name="Gnirke A."/>
            <person name="Stajich J.E."/>
            <person name="Cuomo C.A."/>
        </authorList>
    </citation>
    <scope>NUCLEOTIDE SEQUENCE [LARGE SCALE GENOMIC DNA]</scope>
    <source>
        <strain evidence="2">CBS 291.66</strain>
    </source>
</reference>
<dbReference type="PANTHER" id="PTHR24148">
    <property type="entry name" value="ANKYRIN REPEAT DOMAIN-CONTAINING PROTEIN 39 HOMOLOG-RELATED"/>
    <property type="match status" value="1"/>
</dbReference>
<dbReference type="InterPro" id="IPR010730">
    <property type="entry name" value="HET"/>
</dbReference>